<keyword evidence="3" id="KW-1185">Reference proteome</keyword>
<gene>
    <name evidence="2" type="ORF">GCM10025866_06650</name>
</gene>
<evidence type="ECO:0000256" key="1">
    <source>
        <dbReference type="SAM" id="MobiDB-lite"/>
    </source>
</evidence>
<organism evidence="2 3">
    <name type="scientific">Naasia aerilata</name>
    <dbReference type="NCBI Taxonomy" id="1162966"/>
    <lineage>
        <taxon>Bacteria</taxon>
        <taxon>Bacillati</taxon>
        <taxon>Actinomycetota</taxon>
        <taxon>Actinomycetes</taxon>
        <taxon>Micrococcales</taxon>
        <taxon>Microbacteriaceae</taxon>
        <taxon>Naasia</taxon>
    </lineage>
</organism>
<proteinExistence type="predicted"/>
<sequence>MADEDRETPDEERDRPTIPENPADWDIDITESEGPDLQAGDDLDTGAAGGQRKR</sequence>
<evidence type="ECO:0000313" key="3">
    <source>
        <dbReference type="Proteomes" id="UP001321498"/>
    </source>
</evidence>
<protein>
    <submittedName>
        <fullName evidence="2">Uncharacterized protein</fullName>
    </submittedName>
</protein>
<dbReference type="EMBL" id="AP027731">
    <property type="protein sequence ID" value="BDZ44756.1"/>
    <property type="molecule type" value="Genomic_DNA"/>
</dbReference>
<dbReference type="Proteomes" id="UP001321498">
    <property type="component" value="Chromosome"/>
</dbReference>
<dbReference type="RefSeq" id="WP_286278174.1">
    <property type="nucleotide sequence ID" value="NZ_AP027731.1"/>
</dbReference>
<evidence type="ECO:0000313" key="2">
    <source>
        <dbReference type="EMBL" id="BDZ44756.1"/>
    </source>
</evidence>
<accession>A0ABM8G9F1</accession>
<reference evidence="3" key="1">
    <citation type="journal article" date="2019" name="Int. J. Syst. Evol. Microbiol.">
        <title>The Global Catalogue of Microorganisms (GCM) 10K type strain sequencing project: providing services to taxonomists for standard genome sequencing and annotation.</title>
        <authorList>
            <consortium name="The Broad Institute Genomics Platform"/>
            <consortium name="The Broad Institute Genome Sequencing Center for Infectious Disease"/>
            <person name="Wu L."/>
            <person name="Ma J."/>
        </authorList>
    </citation>
    <scope>NUCLEOTIDE SEQUENCE [LARGE SCALE GENOMIC DNA]</scope>
    <source>
        <strain evidence="3">NBRC 108725</strain>
    </source>
</reference>
<feature type="region of interest" description="Disordered" evidence="1">
    <location>
        <begin position="1"/>
        <end position="54"/>
    </location>
</feature>
<name>A0ABM8G9F1_9MICO</name>
<feature type="compositionally biased region" description="Acidic residues" evidence="1">
    <location>
        <begin position="23"/>
        <end position="44"/>
    </location>
</feature>
<feature type="compositionally biased region" description="Acidic residues" evidence="1">
    <location>
        <begin position="1"/>
        <end position="11"/>
    </location>
</feature>